<dbReference type="Gene3D" id="3.30.420.10">
    <property type="entry name" value="Ribonuclease H-like superfamily/Ribonuclease H"/>
    <property type="match status" value="1"/>
</dbReference>
<feature type="domain" description="Integrase catalytic" evidence="1">
    <location>
        <begin position="523"/>
        <end position="717"/>
    </location>
</feature>
<dbReference type="InterPro" id="IPR001584">
    <property type="entry name" value="Integrase_cat-core"/>
</dbReference>
<sequence>MDDLLYGAHSMTSALELQQELIRLLQSGGFNLRKWNSNKEELLNINNNQDNKNFNFKHAHSSKTLGLSWISKQDIFTFQTKITDSEKKCTKRSLLSEISKQFDPIGLIAPITWDDELPEEILVEWINMKHGIKMIDQLQIPRWLGTKENSLVELHGFCDSSERAFGCAIYCRTSKNHHSMVVLVAAKTRLVPIKKPITIPRLELNAAVLLSKLMNKVVNCLSTYNIQSFGWCDSTAVLGWLHGDAARWKPFVANRVKQVITNMPPACWRYVKSEENPADCASRGLTAGQLKGHPLWWQGPSWLLTYKQDVENNPMYTTNEEEKQVLVAQKAKEEEKSYILPQLIEKQSSFTRLVRILAWILRVKKDKTKQRQPYLTISELQTATNLLIKHVQSAEFKDDINNITQNKQVPKKSPLSKLNPFIDKNGILRVDGRLELANITYNMKHPIILPNRSRFTQLLIDSAHKITFHGGARLTSAFIRQKYWIVGGNRTIKRLIRTCITCRRHAPSIQPQIMGDLPEARTNPSRPFYHTGVDYTGYVDVKASKGRGIKTNKGYVAVFVCMATKAVHLELVSDLTSSAFLAALRRMAARRGAPRHIYCDNGTNFVGASRVLEQNIKQLKENISDPEFLTELTKMEIEFHFNAPSWPSAGGLWEAAVKSLKYHIKRVIGEQKLTFEEYSTILTQLEACLNTRPLCALTEDVEDLDFLTPSHFLTGTADVTILETEHDARTRWNLTEKLMADIWKRWKSEYLTQLTVRNKWKQSTSNIQVGQLVTIQEDNLPAGKWLTGRVIHLHPGKDGFVRVVSLKTKNGILKRPVTKLSILPLRVN</sequence>
<proteinExistence type="predicted"/>
<keyword evidence="3" id="KW-1185">Reference proteome</keyword>
<dbReference type="PANTHER" id="PTHR47331:SF4">
    <property type="entry name" value="PEPTIDASE S1 DOMAIN-CONTAINING PROTEIN"/>
    <property type="match status" value="1"/>
</dbReference>
<dbReference type="SUPFAM" id="SSF53098">
    <property type="entry name" value="Ribonuclease H-like"/>
    <property type="match status" value="1"/>
</dbReference>
<dbReference type="InterPro" id="IPR040676">
    <property type="entry name" value="DUF5641"/>
</dbReference>
<accession>A0AAV1L338</accession>
<reference evidence="2 3" key="1">
    <citation type="submission" date="2023-11" db="EMBL/GenBank/DDBJ databases">
        <authorList>
            <person name="Hedman E."/>
            <person name="Englund M."/>
            <person name="Stromberg M."/>
            <person name="Nyberg Akerstrom W."/>
            <person name="Nylinder S."/>
            <person name="Jareborg N."/>
            <person name="Kallberg Y."/>
            <person name="Kronander E."/>
        </authorList>
    </citation>
    <scope>NUCLEOTIDE SEQUENCE [LARGE SCALE GENOMIC DNA]</scope>
</reference>
<dbReference type="Pfam" id="PF05380">
    <property type="entry name" value="Peptidase_A17"/>
    <property type="match status" value="1"/>
</dbReference>
<dbReference type="InterPro" id="IPR012337">
    <property type="entry name" value="RNaseH-like_sf"/>
</dbReference>
<dbReference type="AlphaFoldDB" id="A0AAV1L338"/>
<dbReference type="InterPro" id="IPR041588">
    <property type="entry name" value="Integrase_H2C2"/>
</dbReference>
<name>A0AAV1L338_9NEOP</name>
<dbReference type="GO" id="GO:0015074">
    <property type="term" value="P:DNA integration"/>
    <property type="evidence" value="ECO:0007669"/>
    <property type="project" value="InterPro"/>
</dbReference>
<comment type="caution">
    <text evidence="2">The sequence shown here is derived from an EMBL/GenBank/DDBJ whole genome shotgun (WGS) entry which is preliminary data.</text>
</comment>
<dbReference type="Pfam" id="PF17921">
    <property type="entry name" value="Integrase_H2C2"/>
    <property type="match status" value="1"/>
</dbReference>
<dbReference type="PROSITE" id="PS50994">
    <property type="entry name" value="INTEGRASE"/>
    <property type="match status" value="1"/>
</dbReference>
<dbReference type="GO" id="GO:0003676">
    <property type="term" value="F:nucleic acid binding"/>
    <property type="evidence" value="ECO:0007669"/>
    <property type="project" value="InterPro"/>
</dbReference>
<dbReference type="Pfam" id="PF00665">
    <property type="entry name" value="rve"/>
    <property type="match status" value="1"/>
</dbReference>
<protein>
    <recommendedName>
        <fullName evidence="1">Integrase catalytic domain-containing protein</fullName>
    </recommendedName>
</protein>
<dbReference type="InterPro" id="IPR008042">
    <property type="entry name" value="Retrotrans_Pao"/>
</dbReference>
<dbReference type="PANTHER" id="PTHR47331">
    <property type="entry name" value="PHD-TYPE DOMAIN-CONTAINING PROTEIN"/>
    <property type="match status" value="1"/>
</dbReference>
<gene>
    <name evidence="2" type="ORF">PARMNEM_LOCUS10156</name>
</gene>
<dbReference type="InterPro" id="IPR036397">
    <property type="entry name" value="RNaseH_sf"/>
</dbReference>
<dbReference type="EMBL" id="CAVLGL010000084">
    <property type="protein sequence ID" value="CAK1589701.1"/>
    <property type="molecule type" value="Genomic_DNA"/>
</dbReference>
<evidence type="ECO:0000313" key="3">
    <source>
        <dbReference type="Proteomes" id="UP001314205"/>
    </source>
</evidence>
<organism evidence="2 3">
    <name type="scientific">Parnassius mnemosyne</name>
    <name type="common">clouded apollo</name>
    <dbReference type="NCBI Taxonomy" id="213953"/>
    <lineage>
        <taxon>Eukaryota</taxon>
        <taxon>Metazoa</taxon>
        <taxon>Ecdysozoa</taxon>
        <taxon>Arthropoda</taxon>
        <taxon>Hexapoda</taxon>
        <taxon>Insecta</taxon>
        <taxon>Pterygota</taxon>
        <taxon>Neoptera</taxon>
        <taxon>Endopterygota</taxon>
        <taxon>Lepidoptera</taxon>
        <taxon>Glossata</taxon>
        <taxon>Ditrysia</taxon>
        <taxon>Papilionoidea</taxon>
        <taxon>Papilionidae</taxon>
        <taxon>Parnassiinae</taxon>
        <taxon>Parnassini</taxon>
        <taxon>Parnassius</taxon>
        <taxon>Driopa</taxon>
    </lineage>
</organism>
<evidence type="ECO:0000313" key="2">
    <source>
        <dbReference type="EMBL" id="CAK1589701.1"/>
    </source>
</evidence>
<evidence type="ECO:0000259" key="1">
    <source>
        <dbReference type="PROSITE" id="PS50994"/>
    </source>
</evidence>
<dbReference type="Proteomes" id="UP001314205">
    <property type="component" value="Unassembled WGS sequence"/>
</dbReference>
<dbReference type="Pfam" id="PF18701">
    <property type="entry name" value="DUF5641"/>
    <property type="match status" value="1"/>
</dbReference>
<dbReference type="Gene3D" id="1.10.340.70">
    <property type="match status" value="1"/>
</dbReference>